<dbReference type="AlphaFoldDB" id="A0A0A9TEM5"/>
<dbReference type="EMBL" id="GBRH01279329">
    <property type="protein sequence ID" value="JAD18566.1"/>
    <property type="molecule type" value="Transcribed_RNA"/>
</dbReference>
<reference evidence="2" key="2">
    <citation type="journal article" date="2015" name="Data Brief">
        <title>Shoot transcriptome of the giant reed, Arundo donax.</title>
        <authorList>
            <person name="Barrero R.A."/>
            <person name="Guerrero F.D."/>
            <person name="Moolhuijzen P."/>
            <person name="Goolsby J.A."/>
            <person name="Tidwell J."/>
            <person name="Bellgard S.E."/>
            <person name="Bellgard M.I."/>
        </authorList>
    </citation>
    <scope>NUCLEOTIDE SEQUENCE</scope>
    <source>
        <tissue evidence="2">Shoot tissue taken approximately 20 cm above the soil surface</tissue>
    </source>
</reference>
<protein>
    <submittedName>
        <fullName evidence="2">Uncharacterized protein</fullName>
    </submittedName>
</protein>
<feature type="compositionally biased region" description="Basic residues" evidence="1">
    <location>
        <begin position="72"/>
        <end position="84"/>
    </location>
</feature>
<sequence length="187" mass="20459">MPASFSSFLPSSCSASRSMLFSTTGCAIRPRPRASPAAMHTDEGGTGPTSPRRRSAQARPLRPPNLAPLHPFGRHGRAAARARPPRGPPPPPSCRLIHAPPFSRPPRHRQPLLPAEGLLFYCTPWWRVGCSRGGSSNGDWQEWHISVMAIGIGKQEQELKALDRQQGVILSFPHLCRTNRATSTLTH</sequence>
<reference evidence="2" key="1">
    <citation type="submission" date="2014-09" db="EMBL/GenBank/DDBJ databases">
        <authorList>
            <person name="Magalhaes I.L.F."/>
            <person name="Oliveira U."/>
            <person name="Santos F.R."/>
            <person name="Vidigal T.H.D.A."/>
            <person name="Brescovit A.D."/>
            <person name="Santos A.J."/>
        </authorList>
    </citation>
    <scope>NUCLEOTIDE SEQUENCE</scope>
    <source>
        <tissue evidence="2">Shoot tissue taken approximately 20 cm above the soil surface</tissue>
    </source>
</reference>
<organism evidence="2">
    <name type="scientific">Arundo donax</name>
    <name type="common">Giant reed</name>
    <name type="synonym">Donax arundinaceus</name>
    <dbReference type="NCBI Taxonomy" id="35708"/>
    <lineage>
        <taxon>Eukaryota</taxon>
        <taxon>Viridiplantae</taxon>
        <taxon>Streptophyta</taxon>
        <taxon>Embryophyta</taxon>
        <taxon>Tracheophyta</taxon>
        <taxon>Spermatophyta</taxon>
        <taxon>Magnoliopsida</taxon>
        <taxon>Liliopsida</taxon>
        <taxon>Poales</taxon>
        <taxon>Poaceae</taxon>
        <taxon>PACMAD clade</taxon>
        <taxon>Arundinoideae</taxon>
        <taxon>Arundineae</taxon>
        <taxon>Arundo</taxon>
    </lineage>
</organism>
<evidence type="ECO:0000313" key="2">
    <source>
        <dbReference type="EMBL" id="JAD18566.1"/>
    </source>
</evidence>
<evidence type="ECO:0000256" key="1">
    <source>
        <dbReference type="SAM" id="MobiDB-lite"/>
    </source>
</evidence>
<feature type="region of interest" description="Disordered" evidence="1">
    <location>
        <begin position="26"/>
        <end position="93"/>
    </location>
</feature>
<name>A0A0A9TEM5_ARUDO</name>
<accession>A0A0A9TEM5</accession>
<proteinExistence type="predicted"/>